<proteinExistence type="predicted"/>
<evidence type="ECO:0000313" key="6">
    <source>
        <dbReference type="Proteomes" id="UP000218767"/>
    </source>
</evidence>
<keyword evidence="3" id="KW-0804">Transcription</keyword>
<accession>A0A2A4XH97</accession>
<dbReference type="Proteomes" id="UP000218767">
    <property type="component" value="Unassembled WGS sequence"/>
</dbReference>
<gene>
    <name evidence="5" type="ORF">COB20_01800</name>
</gene>
<evidence type="ECO:0000313" key="5">
    <source>
        <dbReference type="EMBL" id="PCI81405.1"/>
    </source>
</evidence>
<dbReference type="PROSITE" id="PS50949">
    <property type="entry name" value="HTH_GNTR"/>
    <property type="match status" value="1"/>
</dbReference>
<dbReference type="InterPro" id="IPR036390">
    <property type="entry name" value="WH_DNA-bd_sf"/>
</dbReference>
<dbReference type="PANTHER" id="PTHR38445:SF7">
    <property type="entry name" value="GNTR-FAMILY TRANSCRIPTIONAL REGULATOR"/>
    <property type="match status" value="1"/>
</dbReference>
<reference evidence="6" key="1">
    <citation type="submission" date="2017-08" db="EMBL/GenBank/DDBJ databases">
        <title>A dynamic microbial community with high functional redundancy inhabits the cold, oxic subseafloor aquifer.</title>
        <authorList>
            <person name="Tully B.J."/>
            <person name="Wheat C.G."/>
            <person name="Glazer B.T."/>
            <person name="Huber J.A."/>
        </authorList>
    </citation>
    <scope>NUCLEOTIDE SEQUENCE [LARGE SCALE GENOMIC DNA]</scope>
</reference>
<dbReference type="AlphaFoldDB" id="A0A2A4XH97"/>
<comment type="caution">
    <text evidence="5">The sequence shown here is derived from an EMBL/GenBank/DDBJ whole genome shotgun (WGS) entry which is preliminary data.</text>
</comment>
<dbReference type="InterPro" id="IPR036388">
    <property type="entry name" value="WH-like_DNA-bd_sf"/>
</dbReference>
<evidence type="ECO:0000256" key="3">
    <source>
        <dbReference type="ARBA" id="ARBA00023163"/>
    </source>
</evidence>
<dbReference type="InterPro" id="IPR000524">
    <property type="entry name" value="Tscrpt_reg_HTH_GntR"/>
</dbReference>
<evidence type="ECO:0000256" key="2">
    <source>
        <dbReference type="ARBA" id="ARBA00023125"/>
    </source>
</evidence>
<organism evidence="5 6">
    <name type="scientific">SAR86 cluster bacterium</name>
    <dbReference type="NCBI Taxonomy" id="2030880"/>
    <lineage>
        <taxon>Bacteria</taxon>
        <taxon>Pseudomonadati</taxon>
        <taxon>Pseudomonadota</taxon>
        <taxon>Gammaproteobacteria</taxon>
        <taxon>SAR86 cluster</taxon>
    </lineage>
</organism>
<evidence type="ECO:0000256" key="1">
    <source>
        <dbReference type="ARBA" id="ARBA00023015"/>
    </source>
</evidence>
<feature type="domain" description="HTH gntR-type" evidence="4">
    <location>
        <begin position="11"/>
        <end position="79"/>
    </location>
</feature>
<dbReference type="GO" id="GO:0003700">
    <property type="term" value="F:DNA-binding transcription factor activity"/>
    <property type="evidence" value="ECO:0007669"/>
    <property type="project" value="InterPro"/>
</dbReference>
<dbReference type="CDD" id="cd07377">
    <property type="entry name" value="WHTH_GntR"/>
    <property type="match status" value="1"/>
</dbReference>
<dbReference type="EMBL" id="NVUL01000005">
    <property type="protein sequence ID" value="PCI81405.1"/>
    <property type="molecule type" value="Genomic_DNA"/>
</dbReference>
<sequence>MNITINTKDGVPIYRQIANQIRYMVASNLLRSGDEISPVRTLALAINVTPNTVVKAYDELQAAGVIFKRRGAGTYISDEQSPLADRERRRIIEARIDTLLAEAHQLDFNAQDLLELVRDRQTQLGERKQAQNTVSEKIDD</sequence>
<dbReference type="Pfam" id="PF00392">
    <property type="entry name" value="GntR"/>
    <property type="match status" value="1"/>
</dbReference>
<dbReference type="Gene3D" id="1.10.10.10">
    <property type="entry name" value="Winged helix-like DNA-binding domain superfamily/Winged helix DNA-binding domain"/>
    <property type="match status" value="1"/>
</dbReference>
<evidence type="ECO:0000259" key="4">
    <source>
        <dbReference type="PROSITE" id="PS50949"/>
    </source>
</evidence>
<protein>
    <submittedName>
        <fullName evidence="5">GntR family transcriptional regulator</fullName>
    </submittedName>
</protein>
<keyword evidence="2" id="KW-0238">DNA-binding</keyword>
<name>A0A2A4XH97_9GAMM</name>
<dbReference type="PANTHER" id="PTHR38445">
    <property type="entry name" value="HTH-TYPE TRANSCRIPTIONAL REPRESSOR YTRA"/>
    <property type="match status" value="1"/>
</dbReference>
<dbReference type="SMART" id="SM00345">
    <property type="entry name" value="HTH_GNTR"/>
    <property type="match status" value="1"/>
</dbReference>
<keyword evidence="1" id="KW-0805">Transcription regulation</keyword>
<dbReference type="SUPFAM" id="SSF46785">
    <property type="entry name" value="Winged helix' DNA-binding domain"/>
    <property type="match status" value="1"/>
</dbReference>
<dbReference type="GO" id="GO:0003677">
    <property type="term" value="F:DNA binding"/>
    <property type="evidence" value="ECO:0007669"/>
    <property type="project" value="UniProtKB-KW"/>
</dbReference>